<gene>
    <name evidence="1" type="ORF">DICVIV_08344</name>
</gene>
<dbReference type="PANTHER" id="PTHR12358:SF112">
    <property type="entry name" value="LD11247P-RELATED"/>
    <property type="match status" value="1"/>
</dbReference>
<sequence>MVHFPSNDVSEEAGVLPRASDIAWRSMQSERVVDIEDDVPSEWIQLEDNFVNVYAVTLSHIVNKGPFIPQARMNDDRIYLTYILSKDVPNRVHLIKFLSSIETQKHLNMSFINVVEVTAFRLEPMDSRSYIVVDGEVVKAKKIQAVTSTLKTAIFAP</sequence>
<dbReference type="SUPFAM" id="SSF111331">
    <property type="entry name" value="NAD kinase/diacylglycerol kinase-like"/>
    <property type="match status" value="1"/>
</dbReference>
<dbReference type="GO" id="GO:0001727">
    <property type="term" value="F:lipid kinase activity"/>
    <property type="evidence" value="ECO:0007669"/>
    <property type="project" value="TreeGrafter"/>
</dbReference>
<evidence type="ECO:0000313" key="2">
    <source>
        <dbReference type="Proteomes" id="UP000053766"/>
    </source>
</evidence>
<dbReference type="PANTHER" id="PTHR12358">
    <property type="entry name" value="SPHINGOSINE KINASE"/>
    <property type="match status" value="1"/>
</dbReference>
<dbReference type="InterPro" id="IPR016064">
    <property type="entry name" value="NAD/diacylglycerol_kinase_sf"/>
</dbReference>
<dbReference type="AlphaFoldDB" id="A0A0D8XLT3"/>
<dbReference type="EMBL" id="KN716398">
    <property type="protein sequence ID" value="KJH45608.1"/>
    <property type="molecule type" value="Genomic_DNA"/>
</dbReference>
<dbReference type="GO" id="GO:0046512">
    <property type="term" value="P:sphingosine biosynthetic process"/>
    <property type="evidence" value="ECO:0007669"/>
    <property type="project" value="TreeGrafter"/>
</dbReference>
<name>A0A0D8XLT3_DICVI</name>
<dbReference type="STRING" id="29172.A0A0D8XLT3"/>
<dbReference type="GO" id="GO:0005737">
    <property type="term" value="C:cytoplasm"/>
    <property type="evidence" value="ECO:0007669"/>
    <property type="project" value="TreeGrafter"/>
</dbReference>
<dbReference type="GO" id="GO:0016020">
    <property type="term" value="C:membrane"/>
    <property type="evidence" value="ECO:0007669"/>
    <property type="project" value="TreeGrafter"/>
</dbReference>
<reference evidence="1 2" key="1">
    <citation type="submission" date="2013-11" db="EMBL/GenBank/DDBJ databases">
        <title>Draft genome of the bovine lungworm Dictyocaulus viviparus.</title>
        <authorList>
            <person name="Mitreva M."/>
        </authorList>
    </citation>
    <scope>NUCLEOTIDE SEQUENCE [LARGE SCALE GENOMIC DNA]</scope>
    <source>
        <strain evidence="1 2">HannoverDv2000</strain>
    </source>
</reference>
<organism evidence="1 2">
    <name type="scientific">Dictyocaulus viviparus</name>
    <name type="common">Bovine lungworm</name>
    <dbReference type="NCBI Taxonomy" id="29172"/>
    <lineage>
        <taxon>Eukaryota</taxon>
        <taxon>Metazoa</taxon>
        <taxon>Ecdysozoa</taxon>
        <taxon>Nematoda</taxon>
        <taxon>Chromadorea</taxon>
        <taxon>Rhabditida</taxon>
        <taxon>Rhabditina</taxon>
        <taxon>Rhabditomorpha</taxon>
        <taxon>Strongyloidea</taxon>
        <taxon>Metastrongylidae</taxon>
        <taxon>Dictyocaulus</taxon>
    </lineage>
</organism>
<evidence type="ECO:0000313" key="1">
    <source>
        <dbReference type="EMBL" id="KJH45608.1"/>
    </source>
</evidence>
<proteinExistence type="predicted"/>
<dbReference type="Gene3D" id="2.60.200.40">
    <property type="match status" value="1"/>
</dbReference>
<keyword evidence="2" id="KW-1185">Reference proteome</keyword>
<reference evidence="2" key="2">
    <citation type="journal article" date="2016" name="Sci. Rep.">
        <title>Dictyocaulus viviparus genome, variome and transcriptome elucidate lungworm biology and support future intervention.</title>
        <authorList>
            <person name="McNulty S.N."/>
            <person name="Strube C."/>
            <person name="Rosa B.A."/>
            <person name="Martin J.C."/>
            <person name="Tyagi R."/>
            <person name="Choi Y.J."/>
            <person name="Wang Q."/>
            <person name="Hallsworth Pepin K."/>
            <person name="Zhang X."/>
            <person name="Ozersky P."/>
            <person name="Wilson R.K."/>
            <person name="Sternberg P.W."/>
            <person name="Gasser R.B."/>
            <person name="Mitreva M."/>
        </authorList>
    </citation>
    <scope>NUCLEOTIDE SEQUENCE [LARGE SCALE GENOMIC DNA]</scope>
    <source>
        <strain evidence="2">HannoverDv2000</strain>
    </source>
</reference>
<dbReference type="OrthoDB" id="3853857at2759"/>
<dbReference type="Proteomes" id="UP000053766">
    <property type="component" value="Unassembled WGS sequence"/>
</dbReference>
<accession>A0A0D8XLT3</accession>
<dbReference type="InterPro" id="IPR050187">
    <property type="entry name" value="Lipid_Phosphate_FormReg"/>
</dbReference>
<protein>
    <submittedName>
        <fullName evidence="1">Uncharacterized protein</fullName>
    </submittedName>
</protein>